<accession>A0A1I7WR86</accession>
<evidence type="ECO:0000313" key="2">
    <source>
        <dbReference type="Proteomes" id="UP000095283"/>
    </source>
</evidence>
<organism evidence="2 3">
    <name type="scientific">Heterorhabditis bacteriophora</name>
    <name type="common">Entomopathogenic nematode worm</name>
    <dbReference type="NCBI Taxonomy" id="37862"/>
    <lineage>
        <taxon>Eukaryota</taxon>
        <taxon>Metazoa</taxon>
        <taxon>Ecdysozoa</taxon>
        <taxon>Nematoda</taxon>
        <taxon>Chromadorea</taxon>
        <taxon>Rhabditida</taxon>
        <taxon>Rhabditina</taxon>
        <taxon>Rhabditomorpha</taxon>
        <taxon>Strongyloidea</taxon>
        <taxon>Heterorhabditidae</taxon>
        <taxon>Heterorhabditis</taxon>
    </lineage>
</organism>
<dbReference type="WBParaSite" id="Hba_07658">
    <property type="protein sequence ID" value="Hba_07658"/>
    <property type="gene ID" value="Hba_07658"/>
</dbReference>
<evidence type="ECO:0000313" key="3">
    <source>
        <dbReference type="WBParaSite" id="Hba_07658"/>
    </source>
</evidence>
<evidence type="ECO:0000256" key="1">
    <source>
        <dbReference type="SAM" id="Phobius"/>
    </source>
</evidence>
<name>A0A1I7WR86_HETBA</name>
<dbReference type="Proteomes" id="UP000095283">
    <property type="component" value="Unplaced"/>
</dbReference>
<proteinExistence type="predicted"/>
<keyword evidence="1" id="KW-0472">Membrane</keyword>
<protein>
    <submittedName>
        <fullName evidence="3">Uncharacterized protein</fullName>
    </submittedName>
</protein>
<reference evidence="3" key="1">
    <citation type="submission" date="2016-11" db="UniProtKB">
        <authorList>
            <consortium name="WormBaseParasite"/>
        </authorList>
    </citation>
    <scope>IDENTIFICATION</scope>
</reference>
<keyword evidence="2" id="KW-1185">Reference proteome</keyword>
<keyword evidence="1" id="KW-0812">Transmembrane</keyword>
<sequence>MLIVHPSSVWLGHSLMQCILYIYIYIYILT</sequence>
<keyword evidence="1" id="KW-1133">Transmembrane helix</keyword>
<feature type="transmembrane region" description="Helical" evidence="1">
    <location>
        <begin position="9"/>
        <end position="28"/>
    </location>
</feature>
<dbReference type="AlphaFoldDB" id="A0A1I7WR86"/>